<feature type="compositionally biased region" description="Basic and acidic residues" evidence="1">
    <location>
        <begin position="1"/>
        <end position="15"/>
    </location>
</feature>
<sequence>MSPDLNRPERSEFMPDSRNLPPKHHINGYASIGKSRESSDRTARFYTRDGESRLKRDMALNSQPDGASKRRSAADSYQPHQDRSPANYVDHSVATPPAYPGSWVAAEAEVPPSWEADEPYEASPAIAPDQAAAWMPPRPTFTTQSVPRKLSDLSGQVPERVAYRPTRSPGSSTLGYGEPRRPVSSNATRRPPVARGTEPEPTRRRRTASSSCFAPVPPQRGRSQSRPGKSSSRSYGKGLKAVLYTARMVIFSIGVGVLAGTIMSAWDPSSRAPADASQNIGQTATISEVAPSALGDRAPEPVQAIPDLQTAVQAIADKYADATATFMPSAFILDLDTNAFVDVNGSKPLAAASVIKVPILVAFFQDVDAGKIRLDEMLVMRKELIASEAGSMQYRPVGSKFSALETVTKMIEISDNTATNMLIDRLGGAAVLNERFKSWGLANTSIHNLLPDVEGTNITSAKDMSLLLARISQGELVSARSRDRLLSIMRKTINNSLLPRGLGAKATIAHKTGTIAISLGDAGLVDLPNGKRYAISVLVKRPANDRRANSLIQQTSRAAYDHFMKPSVLPAATTPTPNTQTDSRQAASNEPVSFESTN</sequence>
<dbReference type="AlphaFoldDB" id="A0A7C3KH26"/>
<feature type="region of interest" description="Disordered" evidence="1">
    <location>
        <begin position="568"/>
        <end position="598"/>
    </location>
</feature>
<comment type="caution">
    <text evidence="3">The sequence shown here is derived from an EMBL/GenBank/DDBJ whole genome shotgun (WGS) entry which is preliminary data.</text>
</comment>
<feature type="compositionally biased region" description="Low complexity" evidence="1">
    <location>
        <begin position="219"/>
        <end position="235"/>
    </location>
</feature>
<dbReference type="GO" id="GO:0030655">
    <property type="term" value="P:beta-lactam antibiotic catabolic process"/>
    <property type="evidence" value="ECO:0007669"/>
    <property type="project" value="InterPro"/>
</dbReference>
<dbReference type="SUPFAM" id="SSF56601">
    <property type="entry name" value="beta-lactamase/transpeptidase-like"/>
    <property type="match status" value="1"/>
</dbReference>
<gene>
    <name evidence="3" type="ORF">ENR64_24435</name>
</gene>
<evidence type="ECO:0000259" key="2">
    <source>
        <dbReference type="Pfam" id="PF13354"/>
    </source>
</evidence>
<dbReference type="GO" id="GO:0046677">
    <property type="term" value="P:response to antibiotic"/>
    <property type="evidence" value="ECO:0007669"/>
    <property type="project" value="InterPro"/>
</dbReference>
<reference evidence="3" key="1">
    <citation type="journal article" date="2020" name="mSystems">
        <title>Genome- and Community-Level Interaction Insights into Carbon Utilization and Element Cycling Functions of Hydrothermarchaeota in Hydrothermal Sediment.</title>
        <authorList>
            <person name="Zhou Z."/>
            <person name="Liu Y."/>
            <person name="Xu W."/>
            <person name="Pan J."/>
            <person name="Luo Z.H."/>
            <person name="Li M."/>
        </authorList>
    </citation>
    <scope>NUCLEOTIDE SEQUENCE [LARGE SCALE GENOMIC DNA]</scope>
    <source>
        <strain evidence="3">SpSt-418</strain>
    </source>
</reference>
<feature type="compositionally biased region" description="Polar residues" evidence="1">
    <location>
        <begin position="578"/>
        <end position="598"/>
    </location>
</feature>
<feature type="region of interest" description="Disordered" evidence="1">
    <location>
        <begin position="1"/>
        <end position="100"/>
    </location>
</feature>
<proteinExistence type="predicted"/>
<dbReference type="GO" id="GO:0008800">
    <property type="term" value="F:beta-lactamase activity"/>
    <property type="evidence" value="ECO:0007669"/>
    <property type="project" value="InterPro"/>
</dbReference>
<dbReference type="EMBL" id="DSRU01000345">
    <property type="protein sequence ID" value="HFN00845.1"/>
    <property type="molecule type" value="Genomic_DNA"/>
</dbReference>
<dbReference type="Gene3D" id="3.40.710.10">
    <property type="entry name" value="DD-peptidase/beta-lactamase superfamily"/>
    <property type="match status" value="1"/>
</dbReference>
<feature type="compositionally biased region" description="Basic and acidic residues" evidence="1">
    <location>
        <begin position="34"/>
        <end position="58"/>
    </location>
</feature>
<evidence type="ECO:0000256" key="1">
    <source>
        <dbReference type="SAM" id="MobiDB-lite"/>
    </source>
</evidence>
<protein>
    <submittedName>
        <fullName evidence="3">Serine hydrolase</fullName>
    </submittedName>
</protein>
<dbReference type="InterPro" id="IPR012338">
    <property type="entry name" value="Beta-lactam/transpept-like"/>
</dbReference>
<dbReference type="PANTHER" id="PTHR35333">
    <property type="entry name" value="BETA-LACTAMASE"/>
    <property type="match status" value="1"/>
</dbReference>
<dbReference type="InterPro" id="IPR045155">
    <property type="entry name" value="Beta-lactam_cat"/>
</dbReference>
<dbReference type="PANTHER" id="PTHR35333:SF4">
    <property type="entry name" value="SLR0121 PROTEIN"/>
    <property type="match status" value="1"/>
</dbReference>
<feature type="compositionally biased region" description="Low complexity" evidence="1">
    <location>
        <begin position="122"/>
        <end position="135"/>
    </location>
</feature>
<accession>A0A7C3KH26</accession>
<feature type="domain" description="Beta-lactamase class A catalytic" evidence="2">
    <location>
        <begin position="330"/>
        <end position="539"/>
    </location>
</feature>
<dbReference type="Pfam" id="PF13354">
    <property type="entry name" value="Beta-lactamase2"/>
    <property type="match status" value="1"/>
</dbReference>
<name>A0A7C3KH26_9CYAN</name>
<dbReference type="InterPro" id="IPR000871">
    <property type="entry name" value="Beta-lactam_class-A"/>
</dbReference>
<organism evidence="3">
    <name type="scientific">Oscillatoriales cyanobacterium SpSt-418</name>
    <dbReference type="NCBI Taxonomy" id="2282169"/>
    <lineage>
        <taxon>Bacteria</taxon>
        <taxon>Bacillati</taxon>
        <taxon>Cyanobacteriota</taxon>
        <taxon>Cyanophyceae</taxon>
        <taxon>Oscillatoriophycideae</taxon>
        <taxon>Oscillatoriales</taxon>
    </lineage>
</organism>
<keyword evidence="3" id="KW-0378">Hydrolase</keyword>
<feature type="region of interest" description="Disordered" evidence="1">
    <location>
        <begin position="116"/>
        <end position="235"/>
    </location>
</feature>
<evidence type="ECO:0000313" key="3">
    <source>
        <dbReference type="EMBL" id="HFN00845.1"/>
    </source>
</evidence>